<evidence type="ECO:0000256" key="4">
    <source>
        <dbReference type="ARBA" id="ARBA00004752"/>
    </source>
</evidence>
<dbReference type="SUPFAM" id="SSF56194">
    <property type="entry name" value="Uridine diphospho-N-Acetylenolpyruvylglucosamine reductase, MurB, C-terminal domain"/>
    <property type="match status" value="1"/>
</dbReference>
<keyword evidence="15 19" id="KW-0131">Cell cycle</keyword>
<dbReference type="OrthoDB" id="9804753at2"/>
<dbReference type="PANTHER" id="PTHR21071:SF4">
    <property type="entry name" value="UDP-N-ACETYLENOLPYRUVOYLGLUCOSAMINE REDUCTASE"/>
    <property type="match status" value="1"/>
</dbReference>
<feature type="active site" evidence="19">
    <location>
        <position position="164"/>
    </location>
</feature>
<evidence type="ECO:0000256" key="12">
    <source>
        <dbReference type="ARBA" id="ARBA00022960"/>
    </source>
</evidence>
<dbReference type="GO" id="GO:0008762">
    <property type="term" value="F:UDP-N-acetylmuramate dehydrogenase activity"/>
    <property type="evidence" value="ECO:0007669"/>
    <property type="project" value="UniProtKB-UniRule"/>
</dbReference>
<gene>
    <name evidence="19" type="primary">murB</name>
    <name evidence="21" type="ORF">BCY86_02125</name>
</gene>
<feature type="active site" evidence="19">
    <location>
        <position position="349"/>
    </location>
</feature>
<dbReference type="PROSITE" id="PS51387">
    <property type="entry name" value="FAD_PCMH"/>
    <property type="match status" value="1"/>
</dbReference>
<dbReference type="InterPro" id="IPR016166">
    <property type="entry name" value="FAD-bd_PCMH"/>
</dbReference>
<evidence type="ECO:0000256" key="7">
    <source>
        <dbReference type="ARBA" id="ARBA00022490"/>
    </source>
</evidence>
<dbReference type="GO" id="GO:0009252">
    <property type="term" value="P:peptidoglycan biosynthetic process"/>
    <property type="evidence" value="ECO:0007669"/>
    <property type="project" value="UniProtKB-UniRule"/>
</dbReference>
<dbReference type="HAMAP" id="MF_00037">
    <property type="entry name" value="MurB"/>
    <property type="match status" value="1"/>
</dbReference>
<dbReference type="InterPro" id="IPR036635">
    <property type="entry name" value="MurB_C_sf"/>
</dbReference>
<dbReference type="Pfam" id="PF02873">
    <property type="entry name" value="MurB_C"/>
    <property type="match status" value="1"/>
</dbReference>
<dbReference type="InterPro" id="IPR016169">
    <property type="entry name" value="FAD-bd_PCMH_sub2"/>
</dbReference>
<keyword evidence="7 19" id="KW-0963">Cytoplasm</keyword>
<protein>
    <recommendedName>
        <fullName evidence="6 19">UDP-N-acetylenolpyruvoylglucosamine reductase</fullName>
        <ecNumber evidence="5 19">1.3.1.98</ecNumber>
    </recommendedName>
    <alternativeName>
        <fullName evidence="17 19">UDP-N-acetylmuramate dehydrogenase</fullName>
    </alternativeName>
</protein>
<dbReference type="InterPro" id="IPR011601">
    <property type="entry name" value="MurB_C"/>
</dbReference>
<keyword evidence="11 19" id="KW-0521">NADP</keyword>
<comment type="cofactor">
    <cofactor evidence="1 19">
        <name>FAD</name>
        <dbReference type="ChEBI" id="CHEBI:57692"/>
    </cofactor>
</comment>
<evidence type="ECO:0000259" key="20">
    <source>
        <dbReference type="PROSITE" id="PS51387"/>
    </source>
</evidence>
<dbReference type="EMBL" id="CP016908">
    <property type="protein sequence ID" value="APR99608.1"/>
    <property type="molecule type" value="Genomic_DNA"/>
</dbReference>
<dbReference type="InterPro" id="IPR016167">
    <property type="entry name" value="FAD-bd_PCMH_sub1"/>
</dbReference>
<evidence type="ECO:0000256" key="16">
    <source>
        <dbReference type="ARBA" id="ARBA00023316"/>
    </source>
</evidence>
<keyword evidence="10 19" id="KW-0274">FAD</keyword>
<dbReference type="NCBIfam" id="NF010478">
    <property type="entry name" value="PRK13903.1"/>
    <property type="match status" value="1"/>
</dbReference>
<dbReference type="Gene3D" id="3.30.43.10">
    <property type="entry name" value="Uridine Diphospho-n-acetylenolpyruvylglucosamine Reductase, domain 2"/>
    <property type="match status" value="1"/>
</dbReference>
<dbReference type="PANTHER" id="PTHR21071">
    <property type="entry name" value="UDP-N-ACETYLENOLPYRUVOYLGLUCOSAMINE REDUCTASE"/>
    <property type="match status" value="1"/>
</dbReference>
<evidence type="ECO:0000256" key="10">
    <source>
        <dbReference type="ARBA" id="ARBA00022827"/>
    </source>
</evidence>
<evidence type="ECO:0000256" key="11">
    <source>
        <dbReference type="ARBA" id="ARBA00022857"/>
    </source>
</evidence>
<dbReference type="SUPFAM" id="SSF56176">
    <property type="entry name" value="FAD-binding/transporter-associated domain-like"/>
    <property type="match status" value="1"/>
</dbReference>
<sequence>MRIQQHVCLAPLTTLQLGGTASQFLDAGSEEDVETAVQQMDSLQERIFVIGGGSNVVVSDQGFDGLVLRPTLSGMHLSRLKNTIFVDVAAGEVWDSVVDEAVAQGGAGIECLSGIPGWVGASPVQNIGAYGQEIAQVLVRVRAFDREEKKWVWIEKRECQFSYRTSIFKKSDRYVITRVRLSLMASATRESEPISYPELTQILGISKGARAPLEAVREAVIELRRSKGMILDAHDPDSVGAGSFFMNPIVTSEELAQLERKAYEQKELPFSHPLPHFEADGGRWKIPAAWLIEHSGFSRGFGMQHVGISRKHCLALVHRGGGTTKELLLLADQIQQGVWQKWGVWLMFEPVLVGFS</sequence>
<comment type="catalytic activity">
    <reaction evidence="18 19">
        <text>UDP-N-acetyl-alpha-D-muramate + NADP(+) = UDP-N-acetyl-3-O-(1-carboxyvinyl)-alpha-D-glucosamine + NADPH + H(+)</text>
        <dbReference type="Rhea" id="RHEA:12248"/>
        <dbReference type="ChEBI" id="CHEBI:15378"/>
        <dbReference type="ChEBI" id="CHEBI:57783"/>
        <dbReference type="ChEBI" id="CHEBI:58349"/>
        <dbReference type="ChEBI" id="CHEBI:68483"/>
        <dbReference type="ChEBI" id="CHEBI:70757"/>
        <dbReference type="EC" id="1.3.1.98"/>
    </reaction>
</comment>
<dbReference type="KEGG" id="pabo:BCY86_02125"/>
<comment type="similarity">
    <text evidence="19">Belongs to the MurB family.</text>
</comment>
<evidence type="ECO:0000313" key="22">
    <source>
        <dbReference type="Proteomes" id="UP000185544"/>
    </source>
</evidence>
<evidence type="ECO:0000256" key="13">
    <source>
        <dbReference type="ARBA" id="ARBA00022984"/>
    </source>
</evidence>
<dbReference type="InterPro" id="IPR006094">
    <property type="entry name" value="Oxid_FAD_bind_N"/>
</dbReference>
<keyword evidence="16 19" id="KW-0961">Cell wall biogenesis/degradation</keyword>
<dbReference type="Gene3D" id="3.90.78.10">
    <property type="entry name" value="UDP-N-acetylenolpyruvoylglucosamine reductase, C-terminal domain"/>
    <property type="match status" value="1"/>
</dbReference>
<dbReference type="Pfam" id="PF01565">
    <property type="entry name" value="FAD_binding_4"/>
    <property type="match status" value="1"/>
</dbReference>
<dbReference type="GO" id="GO:0008360">
    <property type="term" value="P:regulation of cell shape"/>
    <property type="evidence" value="ECO:0007669"/>
    <property type="project" value="UniProtKB-KW"/>
</dbReference>
<keyword evidence="9 19" id="KW-0285">Flavoprotein</keyword>
<keyword evidence="12 19" id="KW-0133">Cell shape</keyword>
<name>A0A1L6MVZ4_9BACT</name>
<dbReference type="Proteomes" id="UP000185544">
    <property type="component" value="Chromosome"/>
</dbReference>
<evidence type="ECO:0000256" key="5">
    <source>
        <dbReference type="ARBA" id="ARBA00012518"/>
    </source>
</evidence>
<comment type="subcellular location">
    <subcellularLocation>
        <location evidence="3 19">Cytoplasm</location>
    </subcellularLocation>
</comment>
<evidence type="ECO:0000256" key="19">
    <source>
        <dbReference type="HAMAP-Rule" id="MF_00037"/>
    </source>
</evidence>
<evidence type="ECO:0000313" key="21">
    <source>
        <dbReference type="EMBL" id="APR99608.1"/>
    </source>
</evidence>
<evidence type="ECO:0000256" key="18">
    <source>
        <dbReference type="ARBA" id="ARBA00048914"/>
    </source>
</evidence>
<accession>A0A1L6MVZ4</accession>
<proteinExistence type="inferred from homology"/>
<evidence type="ECO:0000256" key="14">
    <source>
        <dbReference type="ARBA" id="ARBA00023002"/>
    </source>
</evidence>
<dbReference type="Gene3D" id="3.30.465.10">
    <property type="match status" value="1"/>
</dbReference>
<dbReference type="GO" id="GO:0051301">
    <property type="term" value="P:cell division"/>
    <property type="evidence" value="ECO:0007669"/>
    <property type="project" value="UniProtKB-KW"/>
</dbReference>
<dbReference type="GO" id="GO:0071949">
    <property type="term" value="F:FAD binding"/>
    <property type="evidence" value="ECO:0007669"/>
    <property type="project" value="InterPro"/>
</dbReference>
<dbReference type="NCBIfam" id="TIGR00179">
    <property type="entry name" value="murB"/>
    <property type="match status" value="1"/>
</dbReference>
<evidence type="ECO:0000256" key="9">
    <source>
        <dbReference type="ARBA" id="ARBA00022630"/>
    </source>
</evidence>
<comment type="function">
    <text evidence="2 19">Cell wall formation.</text>
</comment>
<organism evidence="21 22">
    <name type="scientific">Pajaroellobacter abortibovis</name>
    <dbReference type="NCBI Taxonomy" id="1882918"/>
    <lineage>
        <taxon>Bacteria</taxon>
        <taxon>Pseudomonadati</taxon>
        <taxon>Myxococcota</taxon>
        <taxon>Polyangia</taxon>
        <taxon>Polyangiales</taxon>
        <taxon>Polyangiaceae</taxon>
    </lineage>
</organism>
<feature type="domain" description="FAD-binding PCMH-type" evidence="20">
    <location>
        <begin position="17"/>
        <end position="226"/>
    </location>
</feature>
<keyword evidence="14 19" id="KW-0560">Oxidoreductase</keyword>
<evidence type="ECO:0000256" key="1">
    <source>
        <dbReference type="ARBA" id="ARBA00001974"/>
    </source>
</evidence>
<dbReference type="GO" id="GO:0071555">
    <property type="term" value="P:cell wall organization"/>
    <property type="evidence" value="ECO:0007669"/>
    <property type="project" value="UniProtKB-KW"/>
</dbReference>
<reference evidence="21 22" key="1">
    <citation type="submission" date="2016-08" db="EMBL/GenBank/DDBJ databases">
        <title>Identification and validation of antigenic proteins from Pajaroellobacter abortibovis using de-novo genome sequence assembly and reverse vaccinology.</title>
        <authorList>
            <person name="Welly B.T."/>
            <person name="Miller M.R."/>
            <person name="Stott J.L."/>
            <person name="Blanchard M.T."/>
            <person name="Islas-Trejo A.D."/>
            <person name="O'Rourke S.M."/>
            <person name="Young A.E."/>
            <person name="Medrano J.F."/>
            <person name="Van Eenennaam A.L."/>
        </authorList>
    </citation>
    <scope>NUCLEOTIDE SEQUENCE [LARGE SCALE GENOMIC DNA]</scope>
    <source>
        <strain evidence="21 22">BTF92-0548A/99-0131</strain>
    </source>
</reference>
<comment type="pathway">
    <text evidence="4 19">Cell wall biogenesis; peptidoglycan biosynthesis.</text>
</comment>
<dbReference type="InterPro" id="IPR003170">
    <property type="entry name" value="MurB"/>
</dbReference>
<keyword evidence="13 19" id="KW-0573">Peptidoglycan synthesis</keyword>
<evidence type="ECO:0000256" key="3">
    <source>
        <dbReference type="ARBA" id="ARBA00004496"/>
    </source>
</evidence>
<dbReference type="GO" id="GO:0005829">
    <property type="term" value="C:cytosol"/>
    <property type="evidence" value="ECO:0007669"/>
    <property type="project" value="TreeGrafter"/>
</dbReference>
<evidence type="ECO:0000256" key="2">
    <source>
        <dbReference type="ARBA" id="ARBA00003921"/>
    </source>
</evidence>
<evidence type="ECO:0000256" key="6">
    <source>
        <dbReference type="ARBA" id="ARBA00015188"/>
    </source>
</evidence>
<feature type="active site" description="Proton donor" evidence="19">
    <location>
        <position position="243"/>
    </location>
</feature>
<dbReference type="AlphaFoldDB" id="A0A1L6MVZ4"/>
<evidence type="ECO:0000256" key="8">
    <source>
        <dbReference type="ARBA" id="ARBA00022618"/>
    </source>
</evidence>
<dbReference type="RefSeq" id="WP_075276256.1">
    <property type="nucleotide sequence ID" value="NZ_CP016908.1"/>
</dbReference>
<dbReference type="STRING" id="1882918.BCY86_02125"/>
<keyword evidence="22" id="KW-1185">Reference proteome</keyword>
<dbReference type="UniPathway" id="UPA00219"/>
<dbReference type="InterPro" id="IPR036318">
    <property type="entry name" value="FAD-bd_PCMH-like_sf"/>
</dbReference>
<evidence type="ECO:0000256" key="15">
    <source>
        <dbReference type="ARBA" id="ARBA00023306"/>
    </source>
</evidence>
<keyword evidence="8 19" id="KW-0132">Cell division</keyword>
<evidence type="ECO:0000256" key="17">
    <source>
        <dbReference type="ARBA" id="ARBA00031026"/>
    </source>
</evidence>
<dbReference type="EC" id="1.3.1.98" evidence="5 19"/>